<reference evidence="2 5" key="2">
    <citation type="journal article" date="2019" name="Nat. Med.">
        <title>A library of human gut bacterial isolates paired with longitudinal multiomics data enables mechanistic microbiome research.</title>
        <authorList>
            <person name="Poyet M."/>
            <person name="Groussin M."/>
            <person name="Gibbons S.M."/>
            <person name="Avila-Pacheco J."/>
            <person name="Jiang X."/>
            <person name="Kearney S.M."/>
            <person name="Perrotta A.R."/>
            <person name="Berdy B."/>
            <person name="Zhao S."/>
            <person name="Lieberman T.D."/>
            <person name="Swanson P.K."/>
            <person name="Smith M."/>
            <person name="Roesemann S."/>
            <person name="Alexander J.E."/>
            <person name="Rich S.A."/>
            <person name="Livny J."/>
            <person name="Vlamakis H."/>
            <person name="Clish C."/>
            <person name="Bullock K."/>
            <person name="Deik A."/>
            <person name="Scott J."/>
            <person name="Pierce K.A."/>
            <person name="Xavier R.J."/>
            <person name="Alm E.J."/>
        </authorList>
    </citation>
    <scope>NUCLEOTIDE SEQUENCE [LARGE SCALE GENOMIC DNA]</scope>
    <source>
        <strain evidence="2 5">BIOML-A1</strain>
    </source>
</reference>
<sequence>MKELEILLNRRWILKSEDKELYYRVRDAVGEIRKYVTDKLGCQIIDNSLLIKLEKIPVIPEQFMGIGQFSSKEEYVYLCILLMFLEDKDAQEQFILSQLTEYMTAVMPGEITDWTLYNNRRKLIRVLRYTVEQGMVRVTDGTDDVFMDDAGGEVLYENTGASKYFMRNFSRDIMEYTKPEDFRESEWFEVDEDRGLARRHRVYKRLLFAPAVYREDGSGEDFEYLKYYGYRLSEELEQLFECHVQIHRGSAFLLSGQDCRMGAAFPENNSLADILMLAFGKIREKIEGKVWKITPEEMSLVDKIEFESLILDVKKEYGSGFAKLYRDMPEGEFIKNVTDEMERWMFIKKVDDMHQIKICPLVGKIQGSYPQDYTGGNENEQ</sequence>
<protein>
    <submittedName>
        <fullName evidence="1">Protein of uncharacterized function (DUF2398)</fullName>
    </submittedName>
    <submittedName>
        <fullName evidence="2">TIGR02678 family protein</fullName>
    </submittedName>
</protein>
<evidence type="ECO:0000313" key="6">
    <source>
        <dbReference type="Proteomes" id="UP000479531"/>
    </source>
</evidence>
<reference evidence="3 6" key="3">
    <citation type="submission" date="2019-10" db="EMBL/GenBank/DDBJ databases">
        <title>Roseburia spp. ameliorate alcoholic fatty liver via restoration of gut barrier function.</title>
        <authorList>
            <person name="Seo B."/>
            <person name="Ko G."/>
        </authorList>
    </citation>
    <scope>NUCLEOTIDE SEQUENCE [LARGE SCALE GENOMIC DNA]</scope>
    <source>
        <strain evidence="3 6">SNUG30017</strain>
    </source>
</reference>
<dbReference type="NCBIfam" id="TIGR02678">
    <property type="entry name" value="TIGR02678 family protein"/>
    <property type="match status" value="1"/>
</dbReference>
<organism evidence="1 4">
    <name type="scientific">Roseburia intestinalis</name>
    <dbReference type="NCBI Taxonomy" id="166486"/>
    <lineage>
        <taxon>Bacteria</taxon>
        <taxon>Bacillati</taxon>
        <taxon>Bacillota</taxon>
        <taxon>Clostridia</taxon>
        <taxon>Lachnospirales</taxon>
        <taxon>Lachnospiraceae</taxon>
        <taxon>Roseburia</taxon>
    </lineage>
</organism>
<evidence type="ECO:0000313" key="3">
    <source>
        <dbReference type="EMBL" id="MVQ45624.1"/>
    </source>
</evidence>
<dbReference type="EMBL" id="WNAJ01000011">
    <property type="protein sequence ID" value="MTR85531.1"/>
    <property type="molecule type" value="Genomic_DNA"/>
</dbReference>
<dbReference type="RefSeq" id="WP_015521943.1">
    <property type="nucleotide sequence ID" value="NZ_CABIYH010000011.1"/>
</dbReference>
<dbReference type="AlphaFoldDB" id="A0A173TLN2"/>
<dbReference type="EMBL" id="CYXZ01000011">
    <property type="protein sequence ID" value="CUN03651.1"/>
    <property type="molecule type" value="Genomic_DNA"/>
</dbReference>
<name>A0A173TLN2_9FIRM</name>
<dbReference type="PaxDb" id="166486-ERS852572_01615"/>
<dbReference type="InterPro" id="IPR013494">
    <property type="entry name" value="CHP02678"/>
</dbReference>
<dbReference type="Proteomes" id="UP000479531">
    <property type="component" value="Unassembled WGS sequence"/>
</dbReference>
<dbReference type="EMBL" id="WGGT01000008">
    <property type="protein sequence ID" value="MVQ45624.1"/>
    <property type="molecule type" value="Genomic_DNA"/>
</dbReference>
<gene>
    <name evidence="1" type="ORF">ERS852572_01615</name>
    <name evidence="3" type="ORF">GCK47_07895</name>
    <name evidence="2" type="ORF">GMD50_10735</name>
</gene>
<reference evidence="1 4" key="1">
    <citation type="submission" date="2015-09" db="EMBL/GenBank/DDBJ databases">
        <authorList>
            <consortium name="Pathogen Informatics"/>
        </authorList>
    </citation>
    <scope>NUCLEOTIDE SEQUENCE [LARGE SCALE GENOMIC DNA]</scope>
    <source>
        <strain evidence="1 4">2789STDY5834960</strain>
    </source>
</reference>
<evidence type="ECO:0000313" key="5">
    <source>
        <dbReference type="Proteomes" id="UP000478483"/>
    </source>
</evidence>
<dbReference type="STRING" id="166486.ERS852572_01615"/>
<dbReference type="Pfam" id="PF09661">
    <property type="entry name" value="DUF2398"/>
    <property type="match status" value="1"/>
</dbReference>
<evidence type="ECO:0000313" key="4">
    <source>
        <dbReference type="Proteomes" id="UP000095350"/>
    </source>
</evidence>
<accession>A0A173TLN2</accession>
<evidence type="ECO:0000313" key="2">
    <source>
        <dbReference type="EMBL" id="MTR85531.1"/>
    </source>
</evidence>
<dbReference type="Proteomes" id="UP000478483">
    <property type="component" value="Unassembled WGS sequence"/>
</dbReference>
<dbReference type="OrthoDB" id="1654131at2"/>
<evidence type="ECO:0000313" key="1">
    <source>
        <dbReference type="EMBL" id="CUN03651.1"/>
    </source>
</evidence>
<proteinExistence type="predicted"/>
<dbReference type="Proteomes" id="UP000095350">
    <property type="component" value="Unassembled WGS sequence"/>
</dbReference>